<sequence>MCLCLSKTANRIGHTVQKKFKISIITVTTTEPATTTTIITNATDAEFKSKKRRHSKPRTSPVSSANSPIIPHTETSTKSGIVTTLAQQFEMNTNKQSVDELTSRPISGNKWSPKGGPKPKELSQLLPTVEFKTTPAGGKYKKIDYEVIDDSKLSRNEPKDGSFSQYSFENKREESCVDTSSPEARFFSPVQQKEQITICEYDSQKISRRTGEKPNALSFYEQKPEKLPQDSMPHRHEWIEEMKTEVWSSTSKGVWQYDIKHFPPATITPPATTGTHKLWSSTELRNRDVANYDEKSKTDTVGSIPSSTILVKQDQEGRMLASEIWDTKRQNASHSIASTLEKTRELDEEVAQKENVRQHSPMWAIIKSTRHDESTEKEVYF</sequence>
<evidence type="ECO:0000313" key="2">
    <source>
        <dbReference type="EMBL" id="VBB27636.1"/>
    </source>
</evidence>
<organism evidence="2 3">
    <name type="scientific">Acanthocheilonema viteae</name>
    <name type="common">Filarial nematode worm</name>
    <name type="synonym">Dipetalonema viteae</name>
    <dbReference type="NCBI Taxonomy" id="6277"/>
    <lineage>
        <taxon>Eukaryota</taxon>
        <taxon>Metazoa</taxon>
        <taxon>Ecdysozoa</taxon>
        <taxon>Nematoda</taxon>
        <taxon>Chromadorea</taxon>
        <taxon>Rhabditida</taxon>
        <taxon>Spirurina</taxon>
        <taxon>Spiruromorpha</taxon>
        <taxon>Filarioidea</taxon>
        <taxon>Onchocercidae</taxon>
        <taxon>Acanthocheilonema</taxon>
    </lineage>
</organism>
<dbReference type="AlphaFoldDB" id="A0A498S7X8"/>
<accession>A0A498S7X8</accession>
<evidence type="ECO:0000256" key="1">
    <source>
        <dbReference type="SAM" id="MobiDB-lite"/>
    </source>
</evidence>
<gene>
    <name evidence="2" type="ORF">NAV_LOCUS2466</name>
</gene>
<dbReference type="OrthoDB" id="5858968at2759"/>
<proteinExistence type="predicted"/>
<feature type="region of interest" description="Disordered" evidence="1">
    <location>
        <begin position="45"/>
        <end position="75"/>
    </location>
</feature>
<dbReference type="EMBL" id="UPTC01000261">
    <property type="protein sequence ID" value="VBB27636.1"/>
    <property type="molecule type" value="Genomic_DNA"/>
</dbReference>
<keyword evidence="3" id="KW-1185">Reference proteome</keyword>
<dbReference type="Proteomes" id="UP000276991">
    <property type="component" value="Unassembled WGS sequence"/>
</dbReference>
<feature type="region of interest" description="Disordered" evidence="1">
    <location>
        <begin position="95"/>
        <end position="122"/>
    </location>
</feature>
<name>A0A498S7X8_ACAVI</name>
<feature type="compositionally biased region" description="Polar residues" evidence="1">
    <location>
        <begin position="58"/>
        <end position="75"/>
    </location>
</feature>
<reference evidence="2 3" key="1">
    <citation type="submission" date="2018-08" db="EMBL/GenBank/DDBJ databases">
        <authorList>
            <person name="Laetsch R D."/>
            <person name="Stevens L."/>
            <person name="Kumar S."/>
            <person name="Blaxter L. M."/>
        </authorList>
    </citation>
    <scope>NUCLEOTIDE SEQUENCE [LARGE SCALE GENOMIC DNA]</scope>
</reference>
<evidence type="ECO:0000313" key="3">
    <source>
        <dbReference type="Proteomes" id="UP000276991"/>
    </source>
</evidence>
<protein>
    <submittedName>
        <fullName evidence="2">Uncharacterized protein</fullName>
    </submittedName>
</protein>